<dbReference type="GO" id="GO:0047753">
    <property type="term" value="F:choline-sulfatase activity"/>
    <property type="evidence" value="ECO:0007669"/>
    <property type="project" value="UniProtKB-EC"/>
</dbReference>
<keyword evidence="6" id="KW-0106">Calcium</keyword>
<dbReference type="Pfam" id="PF00884">
    <property type="entry name" value="Sulfatase"/>
    <property type="match status" value="1"/>
</dbReference>
<dbReference type="InterPro" id="IPR000917">
    <property type="entry name" value="Sulfatase_N"/>
</dbReference>
<keyword evidence="4 7" id="KW-0732">Signal</keyword>
<keyword evidence="10" id="KW-1185">Reference proteome</keyword>
<dbReference type="GO" id="GO:0005737">
    <property type="term" value="C:cytoplasm"/>
    <property type="evidence" value="ECO:0007669"/>
    <property type="project" value="TreeGrafter"/>
</dbReference>
<dbReference type="PANTHER" id="PTHR45953:SF1">
    <property type="entry name" value="IDURONATE 2-SULFATASE"/>
    <property type="match status" value="1"/>
</dbReference>
<feature type="chain" id="PRO_5022764496" evidence="7">
    <location>
        <begin position="24"/>
        <end position="480"/>
    </location>
</feature>
<comment type="caution">
    <text evidence="9">The sequence shown here is derived from an EMBL/GenBank/DDBJ whole genome shotgun (WGS) entry which is preliminary data.</text>
</comment>
<gene>
    <name evidence="9" type="primary">betC_4</name>
    <name evidence="9" type="ORF">CA85_18780</name>
</gene>
<keyword evidence="5 9" id="KW-0378">Hydrolase</keyword>
<dbReference type="SUPFAM" id="SSF53649">
    <property type="entry name" value="Alkaline phosphatase-like"/>
    <property type="match status" value="1"/>
</dbReference>
<evidence type="ECO:0000256" key="5">
    <source>
        <dbReference type="ARBA" id="ARBA00022801"/>
    </source>
</evidence>
<dbReference type="OrthoDB" id="9782218at2"/>
<dbReference type="PROSITE" id="PS00149">
    <property type="entry name" value="SULFATASE_2"/>
    <property type="match status" value="1"/>
</dbReference>
<dbReference type="GO" id="GO:0004423">
    <property type="term" value="F:iduronate-2-sulfatase activity"/>
    <property type="evidence" value="ECO:0007669"/>
    <property type="project" value="InterPro"/>
</dbReference>
<proteinExistence type="inferred from homology"/>
<dbReference type="PANTHER" id="PTHR45953">
    <property type="entry name" value="IDURONATE 2-SULFATASE"/>
    <property type="match status" value="1"/>
</dbReference>
<feature type="signal peptide" evidence="7">
    <location>
        <begin position="1"/>
        <end position="23"/>
    </location>
</feature>
<reference evidence="9 10" key="1">
    <citation type="submission" date="2019-02" db="EMBL/GenBank/DDBJ databases">
        <title>Deep-cultivation of Planctomycetes and their phenomic and genomic characterization uncovers novel biology.</title>
        <authorList>
            <person name="Wiegand S."/>
            <person name="Jogler M."/>
            <person name="Boedeker C."/>
            <person name="Pinto D."/>
            <person name="Vollmers J."/>
            <person name="Rivas-Marin E."/>
            <person name="Kohn T."/>
            <person name="Peeters S.H."/>
            <person name="Heuer A."/>
            <person name="Rast P."/>
            <person name="Oberbeckmann S."/>
            <person name="Bunk B."/>
            <person name="Jeske O."/>
            <person name="Meyerdierks A."/>
            <person name="Storesund J.E."/>
            <person name="Kallscheuer N."/>
            <person name="Luecker S."/>
            <person name="Lage O.M."/>
            <person name="Pohl T."/>
            <person name="Merkel B.J."/>
            <person name="Hornburger P."/>
            <person name="Mueller R.-W."/>
            <person name="Bruemmer F."/>
            <person name="Labrenz M."/>
            <person name="Spormann A.M."/>
            <person name="Op Den Camp H."/>
            <person name="Overmann J."/>
            <person name="Amann R."/>
            <person name="Jetten M.S.M."/>
            <person name="Mascher T."/>
            <person name="Medema M.H."/>
            <person name="Devos D.P."/>
            <person name="Kaster A.-K."/>
            <person name="Ovreas L."/>
            <person name="Rohde M."/>
            <person name="Galperin M.Y."/>
            <person name="Jogler C."/>
        </authorList>
    </citation>
    <scope>NUCLEOTIDE SEQUENCE [LARGE SCALE GENOMIC DNA]</scope>
    <source>
        <strain evidence="9 10">CA85</strain>
    </source>
</reference>
<keyword evidence="3" id="KW-0479">Metal-binding</keyword>
<protein>
    <submittedName>
        <fullName evidence="9">Choline-sulfatase</fullName>
        <ecNumber evidence="9">3.1.6.6</ecNumber>
    </submittedName>
</protein>
<organism evidence="9 10">
    <name type="scientific">Allorhodopirellula solitaria</name>
    <dbReference type="NCBI Taxonomy" id="2527987"/>
    <lineage>
        <taxon>Bacteria</taxon>
        <taxon>Pseudomonadati</taxon>
        <taxon>Planctomycetota</taxon>
        <taxon>Planctomycetia</taxon>
        <taxon>Pirellulales</taxon>
        <taxon>Pirellulaceae</taxon>
        <taxon>Allorhodopirellula</taxon>
    </lineage>
</organism>
<comment type="cofactor">
    <cofactor evidence="1">
        <name>Ca(2+)</name>
        <dbReference type="ChEBI" id="CHEBI:29108"/>
    </cofactor>
</comment>
<evidence type="ECO:0000256" key="4">
    <source>
        <dbReference type="ARBA" id="ARBA00022729"/>
    </source>
</evidence>
<dbReference type="InterPro" id="IPR017850">
    <property type="entry name" value="Alkaline_phosphatase_core_sf"/>
</dbReference>
<dbReference type="InterPro" id="IPR035874">
    <property type="entry name" value="IDS"/>
</dbReference>
<dbReference type="CDD" id="cd16030">
    <property type="entry name" value="iduronate-2-sulfatase"/>
    <property type="match status" value="1"/>
</dbReference>
<accession>A0A5C5YEJ0</accession>
<dbReference type="EMBL" id="SJPK01000003">
    <property type="protein sequence ID" value="TWT73408.1"/>
    <property type="molecule type" value="Genomic_DNA"/>
</dbReference>
<dbReference type="Proteomes" id="UP000318053">
    <property type="component" value="Unassembled WGS sequence"/>
</dbReference>
<evidence type="ECO:0000256" key="6">
    <source>
        <dbReference type="ARBA" id="ARBA00022837"/>
    </source>
</evidence>
<evidence type="ECO:0000256" key="2">
    <source>
        <dbReference type="ARBA" id="ARBA00008779"/>
    </source>
</evidence>
<dbReference type="AlphaFoldDB" id="A0A5C5YEJ0"/>
<evidence type="ECO:0000259" key="8">
    <source>
        <dbReference type="Pfam" id="PF00884"/>
    </source>
</evidence>
<dbReference type="GO" id="GO:0046872">
    <property type="term" value="F:metal ion binding"/>
    <property type="evidence" value="ECO:0007669"/>
    <property type="project" value="UniProtKB-KW"/>
</dbReference>
<dbReference type="InterPro" id="IPR024607">
    <property type="entry name" value="Sulfatase_CS"/>
</dbReference>
<feature type="domain" description="Sulfatase N-terminal" evidence="8">
    <location>
        <begin position="30"/>
        <end position="375"/>
    </location>
</feature>
<dbReference type="Gene3D" id="3.40.720.10">
    <property type="entry name" value="Alkaline Phosphatase, subunit A"/>
    <property type="match status" value="1"/>
</dbReference>
<evidence type="ECO:0000313" key="9">
    <source>
        <dbReference type="EMBL" id="TWT73408.1"/>
    </source>
</evidence>
<evidence type="ECO:0000256" key="7">
    <source>
        <dbReference type="SAM" id="SignalP"/>
    </source>
</evidence>
<comment type="similarity">
    <text evidence="2">Belongs to the sulfatase family.</text>
</comment>
<dbReference type="EC" id="3.1.6.6" evidence="9"/>
<evidence type="ECO:0000256" key="1">
    <source>
        <dbReference type="ARBA" id="ARBA00001913"/>
    </source>
</evidence>
<evidence type="ECO:0000313" key="10">
    <source>
        <dbReference type="Proteomes" id="UP000318053"/>
    </source>
</evidence>
<dbReference type="RefSeq" id="WP_146390938.1">
    <property type="nucleotide sequence ID" value="NZ_SJPK01000003.1"/>
</dbReference>
<evidence type="ECO:0000256" key="3">
    <source>
        <dbReference type="ARBA" id="ARBA00022723"/>
    </source>
</evidence>
<sequence precursor="true">MNSRIRIAIATIALTLAPTVVVAADPPKMNVLFIAADDMNCDLSLYGNSQVKTPNLERLAAMGVRFDNAYCQQPLCGPSRASLMTGLRPDTLNMHTLAHELRKKNPDVVTLGQMFRQQGYFSARAGKIYHYGNPSQIGTDANDDPATWDERYNPAGIDKTQEDKIVRYHRGKGLGISMAWWDPESRDEEHTDGMVATKIVELIEEHREEPFFLAAGFFNPHCPYVAPKKYFDMYPLDEITMPNLEEAKADLDDVPPMAIQRDARNWPFYFDGISIEEARRCKRAYYACSSFVDAQVGRLLDALEEHDLMDRTVIVFWSDHGYFLGEKGLWYKRKAFERSARMPLVIAAPGLAKDQATQKTVELIDLYPTLADLCDLKPPSVLEGQSMRPLLIDPVHAEWTKPAVTQVWHNPKAWGYSIRNERYRYTEWLAGKAGRELYDHDIDPQEVTNLADDPAHERVVAELSKQLQPYVNWKREQDPK</sequence>
<name>A0A5C5YEJ0_9BACT</name>
<dbReference type="PROSITE" id="PS00523">
    <property type="entry name" value="SULFATASE_1"/>
    <property type="match status" value="1"/>
</dbReference>